<feature type="compositionally biased region" description="Low complexity" evidence="6">
    <location>
        <begin position="21"/>
        <end position="31"/>
    </location>
</feature>
<accession>A0A7J5B1X2</accession>
<protein>
    <recommendedName>
        <fullName evidence="5">Pseudouridine synthase</fullName>
        <ecNumber evidence="5">5.4.99.-</ecNumber>
    </recommendedName>
</protein>
<dbReference type="SUPFAM" id="SSF55174">
    <property type="entry name" value="Alpha-L RNA-binding motif"/>
    <property type="match status" value="1"/>
</dbReference>
<dbReference type="PANTHER" id="PTHR47683">
    <property type="entry name" value="PSEUDOURIDINE SYNTHASE FAMILY PROTEIN-RELATED"/>
    <property type="match status" value="1"/>
</dbReference>
<organism evidence="8 9">
    <name type="scientific">Pseudoclavibacter terrae</name>
    <dbReference type="NCBI Taxonomy" id="1530195"/>
    <lineage>
        <taxon>Bacteria</taxon>
        <taxon>Bacillati</taxon>
        <taxon>Actinomycetota</taxon>
        <taxon>Actinomycetes</taxon>
        <taxon>Micrococcales</taxon>
        <taxon>Microbacteriaceae</taxon>
        <taxon>Pseudoclavibacter</taxon>
    </lineage>
</organism>
<comment type="similarity">
    <text evidence="2 5">Belongs to the pseudouridine synthase RsuA family.</text>
</comment>
<evidence type="ECO:0000256" key="6">
    <source>
        <dbReference type="SAM" id="MobiDB-lite"/>
    </source>
</evidence>
<dbReference type="InterPro" id="IPR050343">
    <property type="entry name" value="RsuA_PseudoU_synthase"/>
</dbReference>
<dbReference type="GO" id="GO:0120159">
    <property type="term" value="F:rRNA pseudouridine synthase activity"/>
    <property type="evidence" value="ECO:0007669"/>
    <property type="project" value="UniProtKB-ARBA"/>
</dbReference>
<name>A0A7J5B1X2_9MICO</name>
<dbReference type="Gene3D" id="3.30.70.1560">
    <property type="entry name" value="Alpha-L RNA-binding motif"/>
    <property type="match status" value="1"/>
</dbReference>
<dbReference type="Gene3D" id="3.10.290.10">
    <property type="entry name" value="RNA-binding S4 domain"/>
    <property type="match status" value="1"/>
</dbReference>
<keyword evidence="4" id="KW-0694">RNA-binding</keyword>
<dbReference type="OrthoDB" id="9807213at2"/>
<keyword evidence="3 5" id="KW-0413">Isomerase</keyword>
<feature type="region of interest" description="Disordered" evidence="6">
    <location>
        <begin position="301"/>
        <end position="338"/>
    </location>
</feature>
<dbReference type="GO" id="GO:0003723">
    <property type="term" value="F:RNA binding"/>
    <property type="evidence" value="ECO:0007669"/>
    <property type="project" value="UniProtKB-KW"/>
</dbReference>
<evidence type="ECO:0000259" key="7">
    <source>
        <dbReference type="SMART" id="SM00363"/>
    </source>
</evidence>
<dbReference type="InterPro" id="IPR036986">
    <property type="entry name" value="S4_RNA-bd_sf"/>
</dbReference>
<evidence type="ECO:0000256" key="5">
    <source>
        <dbReference type="RuleBase" id="RU003887"/>
    </source>
</evidence>
<dbReference type="FunFam" id="3.10.290.10:FF:000003">
    <property type="entry name" value="Pseudouridine synthase"/>
    <property type="match status" value="1"/>
</dbReference>
<dbReference type="PANTHER" id="PTHR47683:SF2">
    <property type="entry name" value="RNA-BINDING S4 DOMAIN-CONTAINING PROTEIN"/>
    <property type="match status" value="1"/>
</dbReference>
<proteinExistence type="inferred from homology"/>
<dbReference type="Pfam" id="PF00849">
    <property type="entry name" value="PseudoU_synth_2"/>
    <property type="match status" value="1"/>
</dbReference>
<feature type="region of interest" description="Disordered" evidence="6">
    <location>
        <begin position="1"/>
        <end position="43"/>
    </location>
</feature>
<dbReference type="NCBIfam" id="TIGR00093">
    <property type="entry name" value="pseudouridine synthase"/>
    <property type="match status" value="1"/>
</dbReference>
<dbReference type="Gene3D" id="3.30.70.580">
    <property type="entry name" value="Pseudouridine synthase I, catalytic domain, N-terminal subdomain"/>
    <property type="match status" value="1"/>
</dbReference>
<dbReference type="Proteomes" id="UP000490386">
    <property type="component" value="Unassembled WGS sequence"/>
</dbReference>
<dbReference type="InterPro" id="IPR042092">
    <property type="entry name" value="PsdUridine_s_RsuA/RluB/E/F_cat"/>
</dbReference>
<evidence type="ECO:0000256" key="1">
    <source>
        <dbReference type="ARBA" id="ARBA00000073"/>
    </source>
</evidence>
<dbReference type="CDD" id="cd00165">
    <property type="entry name" value="S4"/>
    <property type="match status" value="1"/>
</dbReference>
<evidence type="ECO:0000256" key="3">
    <source>
        <dbReference type="ARBA" id="ARBA00023235"/>
    </source>
</evidence>
<feature type="domain" description="RNA-binding S4" evidence="7">
    <location>
        <begin position="61"/>
        <end position="125"/>
    </location>
</feature>
<dbReference type="CDD" id="cd02870">
    <property type="entry name" value="PseudoU_synth_RsuA_like"/>
    <property type="match status" value="1"/>
</dbReference>
<dbReference type="InterPro" id="IPR002942">
    <property type="entry name" value="S4_RNA-bd"/>
</dbReference>
<evidence type="ECO:0000256" key="2">
    <source>
        <dbReference type="ARBA" id="ARBA00008348"/>
    </source>
</evidence>
<comment type="catalytic activity">
    <reaction evidence="1">
        <text>a uridine in RNA = a pseudouridine in RNA</text>
        <dbReference type="Rhea" id="RHEA:48348"/>
        <dbReference type="Rhea" id="RHEA-COMP:12068"/>
        <dbReference type="Rhea" id="RHEA-COMP:12069"/>
        <dbReference type="ChEBI" id="CHEBI:65314"/>
        <dbReference type="ChEBI" id="CHEBI:65315"/>
    </reaction>
</comment>
<sequence length="338" mass="37220">MSDQRGRGSRRGDTDRTADEAAALRQAAQARPEGGYSLDDFDDIPLAGREAEPAPERADGVRLQKALAAAGVASRRVCEQYITQGRIEVNGVVVTELGSRIFPDRDEVAVDGTPIQLDPSKRYVVLNKPTGVVSTMRDEQGRPDLREFTREFSERVYNVGRLDVDTSGLLILTNDGELAHVLAHPSFGVEKTYIARVDGRVSAKALQRLRQGFELEDGFIKADSARLLADQPSRTASLVEIVLHSGRNRIVRRMLEEVGHPVTALVRRSFGPLNLGTLREGEMREFTTLELGRILKLARRAGEQRDGGSLTQAAEPAREPKQGRGPRQAPPTRSKGRR</sequence>
<evidence type="ECO:0000256" key="4">
    <source>
        <dbReference type="PROSITE-ProRule" id="PRU00182"/>
    </source>
</evidence>
<dbReference type="EC" id="5.4.99.-" evidence="5"/>
<reference evidence="8 9" key="1">
    <citation type="submission" date="2019-09" db="EMBL/GenBank/DDBJ databases">
        <title>Phylogeny of genus Pseudoclavibacter and closely related genus.</title>
        <authorList>
            <person name="Li Y."/>
        </authorList>
    </citation>
    <scope>NUCLEOTIDE SEQUENCE [LARGE SCALE GENOMIC DNA]</scope>
    <source>
        <strain evidence="8 9">THG-MD12</strain>
    </source>
</reference>
<dbReference type="GO" id="GO:0000455">
    <property type="term" value="P:enzyme-directed rRNA pseudouridine synthesis"/>
    <property type="evidence" value="ECO:0007669"/>
    <property type="project" value="UniProtKB-ARBA"/>
</dbReference>
<dbReference type="PROSITE" id="PS01149">
    <property type="entry name" value="PSI_RSU"/>
    <property type="match status" value="1"/>
</dbReference>
<evidence type="ECO:0000313" key="9">
    <source>
        <dbReference type="Proteomes" id="UP000490386"/>
    </source>
</evidence>
<dbReference type="AlphaFoldDB" id="A0A7J5B1X2"/>
<dbReference type="SMART" id="SM00363">
    <property type="entry name" value="S4"/>
    <property type="match status" value="1"/>
</dbReference>
<dbReference type="InterPro" id="IPR020103">
    <property type="entry name" value="PsdUridine_synth_cat_dom_sf"/>
</dbReference>
<feature type="compositionally biased region" description="Basic and acidic residues" evidence="6">
    <location>
        <begin position="1"/>
        <end position="19"/>
    </location>
</feature>
<dbReference type="InterPro" id="IPR018496">
    <property type="entry name" value="PsdUridine_synth_RsuA/RluB_CS"/>
</dbReference>
<dbReference type="InterPro" id="IPR006145">
    <property type="entry name" value="PsdUridine_synth_RsuA/RluA"/>
</dbReference>
<evidence type="ECO:0000313" key="8">
    <source>
        <dbReference type="EMBL" id="KAB1638027.1"/>
    </source>
</evidence>
<dbReference type="InterPro" id="IPR020094">
    <property type="entry name" value="TruA/RsuA/RluB/E/F_N"/>
</dbReference>
<comment type="caution">
    <text evidence="8">The sequence shown here is derived from an EMBL/GenBank/DDBJ whole genome shotgun (WGS) entry which is preliminary data.</text>
</comment>
<dbReference type="EMBL" id="WBJX01000002">
    <property type="protein sequence ID" value="KAB1638027.1"/>
    <property type="molecule type" value="Genomic_DNA"/>
</dbReference>
<gene>
    <name evidence="8" type="ORF">F8O03_06305</name>
</gene>
<dbReference type="InterPro" id="IPR000748">
    <property type="entry name" value="PsdUridine_synth_RsuA/RluB/E/F"/>
</dbReference>
<dbReference type="PROSITE" id="PS50889">
    <property type="entry name" value="S4"/>
    <property type="match status" value="1"/>
</dbReference>
<dbReference type="Pfam" id="PF01479">
    <property type="entry name" value="S4"/>
    <property type="match status" value="1"/>
</dbReference>
<dbReference type="SUPFAM" id="SSF55120">
    <property type="entry name" value="Pseudouridine synthase"/>
    <property type="match status" value="1"/>
</dbReference>
<keyword evidence="9" id="KW-1185">Reference proteome</keyword>